<dbReference type="SUPFAM" id="SSF49464">
    <property type="entry name" value="Carboxypeptidase regulatory domain-like"/>
    <property type="match status" value="1"/>
</dbReference>
<dbReference type="Gene3D" id="2.60.40.1120">
    <property type="entry name" value="Carboxypeptidase-like, regulatory domain"/>
    <property type="match status" value="1"/>
</dbReference>
<sequence>MLVKGKITDYEGFPIFDATVVIKGSDPIIGATANFDGNYAINVNRGDILKFSHVGTNQIIERNVTASMTTLDIAMPNELQLDETVVIGKKRTNWFWLPLVIVGGAIAVNQSRKEKATPKKIKI</sequence>
<dbReference type="EMBL" id="JBHMEY010000072">
    <property type="protein sequence ID" value="MFB9098299.1"/>
    <property type="molecule type" value="Genomic_DNA"/>
</dbReference>
<dbReference type="RefSeq" id="WP_236452888.1">
    <property type="nucleotide sequence ID" value="NZ_CBCSGE010000039.1"/>
</dbReference>
<evidence type="ECO:0000313" key="2">
    <source>
        <dbReference type="Proteomes" id="UP001589607"/>
    </source>
</evidence>
<accession>A0ABV5GSC8</accession>
<name>A0ABV5GSC8_9FLAO</name>
<reference evidence="1 2" key="1">
    <citation type="submission" date="2024-09" db="EMBL/GenBank/DDBJ databases">
        <authorList>
            <person name="Sun Q."/>
            <person name="Mori K."/>
        </authorList>
    </citation>
    <scope>NUCLEOTIDE SEQUENCE [LARGE SCALE GENOMIC DNA]</scope>
    <source>
        <strain evidence="1 2">CECT 7955</strain>
    </source>
</reference>
<proteinExistence type="predicted"/>
<dbReference type="Pfam" id="PF13715">
    <property type="entry name" value="CarbopepD_reg_2"/>
    <property type="match status" value="1"/>
</dbReference>
<dbReference type="Proteomes" id="UP001589607">
    <property type="component" value="Unassembled WGS sequence"/>
</dbReference>
<dbReference type="InterPro" id="IPR008969">
    <property type="entry name" value="CarboxyPept-like_regulatory"/>
</dbReference>
<comment type="caution">
    <text evidence="1">The sequence shown here is derived from an EMBL/GenBank/DDBJ whole genome shotgun (WGS) entry which is preliminary data.</text>
</comment>
<keyword evidence="2" id="KW-1185">Reference proteome</keyword>
<gene>
    <name evidence="1" type="ORF">ACFFVF_17450</name>
</gene>
<protein>
    <submittedName>
        <fullName evidence="1">Carboxypeptidase-like regulatory domain-containing protein</fullName>
    </submittedName>
</protein>
<organism evidence="1 2">
    <name type="scientific">Flavobacterium jumunjinense</name>
    <dbReference type="NCBI Taxonomy" id="998845"/>
    <lineage>
        <taxon>Bacteria</taxon>
        <taxon>Pseudomonadati</taxon>
        <taxon>Bacteroidota</taxon>
        <taxon>Flavobacteriia</taxon>
        <taxon>Flavobacteriales</taxon>
        <taxon>Flavobacteriaceae</taxon>
        <taxon>Flavobacterium</taxon>
    </lineage>
</organism>
<evidence type="ECO:0000313" key="1">
    <source>
        <dbReference type="EMBL" id="MFB9098299.1"/>
    </source>
</evidence>